<reference evidence="6" key="1">
    <citation type="submission" date="2016-06" db="UniProtKB">
        <authorList>
            <consortium name="WormBaseParasite"/>
        </authorList>
    </citation>
    <scope>IDENTIFICATION</scope>
</reference>
<dbReference type="CDD" id="cd12318">
    <property type="entry name" value="RRM5_RBM19_like"/>
    <property type="match status" value="1"/>
</dbReference>
<evidence type="ECO:0000259" key="3">
    <source>
        <dbReference type="PROSITE" id="PS50102"/>
    </source>
</evidence>
<dbReference type="EMBL" id="UZAM01009658">
    <property type="protein sequence ID" value="VDP09764.1"/>
    <property type="molecule type" value="Genomic_DNA"/>
</dbReference>
<feature type="domain" description="RRM" evidence="3">
    <location>
        <begin position="507"/>
        <end position="590"/>
    </location>
</feature>
<dbReference type="InterPro" id="IPR035979">
    <property type="entry name" value="RBD_domain_sf"/>
</dbReference>
<dbReference type="OrthoDB" id="439639at2759"/>
<dbReference type="InterPro" id="IPR000504">
    <property type="entry name" value="RRM_dom"/>
</dbReference>
<evidence type="ECO:0000256" key="1">
    <source>
        <dbReference type="ARBA" id="ARBA00022884"/>
    </source>
</evidence>
<sequence length="731" mass="80891">MPEDAIPVCSRLVVKGLPTKFTQEDVRKLFEDFGLITDCQLKFGANGVSRRFAFVGFRGDDEATAAKQHFHNSFVGASRIQVEYCRAYSAAKSDPRKSADRQKSPSLTVCIDCGQRIKKKSLHQFLAPVRPVKIVFVPQSTAVTVVLSKRSEVNNVLKLDGTFLSGKRVSVTVSDSVVGHVHGSGQKSSDEGDIDYKPETADDIRRNADIIAETGCLFVRNLPYVCTVQDLRDVFQPFGELVEVSLPIEQETQKPKGFALLKYMFPEHALKAYTALDGSVFHGRLLHILPSSEAVKLPSAVQLDDDSLKSKKKAELLETTVRGVNWNTLFLGANAVADVLADELGTAKRDILDPASKSSLGVRMALGETHVVADTRQFLLENGVDLDKFSDSDAKRSESVILVKNLPAGTDSQEIRKVFDRYGRLGRVVLPPSGISALVEFMNSQDAAKAFKAQIFKRFKSSPLFLEWAPDAVFKSQFELELEKSKADQPKAVTSTADVCDVESHHNTLFVKGLDFATSDEAFAKHFERIGPLVYATVAKKSNPAKAGELLSMGYGFVQFRKSVDASRALKELQNSTIDGRSITLKFSERAAKVSPKLAASTLSKRTGRDKGKERSESTILVRNIPFQANKREITNIFNTFGELRAVRLPRKTQSSEHRGFGFIDFVSKDDAQAAFNALCHSTHLYGRRLVLEWASVESDLDELRKRTAVYFTDAAMTAKQSRMLLEKSLK</sequence>
<feature type="domain" description="RRM" evidence="3">
    <location>
        <begin position="215"/>
        <end position="293"/>
    </location>
</feature>
<accession>A0A183IRT1</accession>
<feature type="domain" description="RRM" evidence="3">
    <location>
        <begin position="399"/>
        <end position="471"/>
    </location>
</feature>
<dbReference type="InterPro" id="IPR012677">
    <property type="entry name" value="Nucleotide-bd_a/b_plait_sf"/>
</dbReference>
<evidence type="ECO:0000313" key="4">
    <source>
        <dbReference type="EMBL" id="VDP09764.1"/>
    </source>
</evidence>
<dbReference type="PROSITE" id="PS50102">
    <property type="entry name" value="RRM"/>
    <property type="match status" value="5"/>
</dbReference>
<gene>
    <name evidence="4" type="ORF">SBAD_LOCUS6328</name>
</gene>
<keyword evidence="5" id="KW-1185">Reference proteome</keyword>
<organism evidence="6">
    <name type="scientific">Soboliphyme baturini</name>
    <dbReference type="NCBI Taxonomy" id="241478"/>
    <lineage>
        <taxon>Eukaryota</taxon>
        <taxon>Metazoa</taxon>
        <taxon>Ecdysozoa</taxon>
        <taxon>Nematoda</taxon>
        <taxon>Enoplea</taxon>
        <taxon>Dorylaimia</taxon>
        <taxon>Dioctophymatida</taxon>
        <taxon>Dioctophymatoidea</taxon>
        <taxon>Soboliphymatidae</taxon>
        <taxon>Soboliphyme</taxon>
    </lineage>
</organism>
<dbReference type="WBParaSite" id="SBAD_0000657301-mRNA-1">
    <property type="protein sequence ID" value="SBAD_0000657301-mRNA-1"/>
    <property type="gene ID" value="SBAD_0000657301"/>
</dbReference>
<dbReference type="CDD" id="cd12317">
    <property type="entry name" value="RRM4_RBM19_RRM3_MRD1"/>
    <property type="match status" value="1"/>
</dbReference>
<dbReference type="PANTHER" id="PTHR10352">
    <property type="entry name" value="EUKARYOTIC TRANSLATION INITIATION FACTOR 3 SUBUNIT G"/>
    <property type="match status" value="1"/>
</dbReference>
<dbReference type="SMART" id="SM00360">
    <property type="entry name" value="RRM"/>
    <property type="match status" value="5"/>
</dbReference>
<evidence type="ECO:0000256" key="2">
    <source>
        <dbReference type="PROSITE-ProRule" id="PRU00176"/>
    </source>
</evidence>
<protein>
    <submittedName>
        <fullName evidence="6">RNA-binding protein 19</fullName>
    </submittedName>
</protein>
<dbReference type="Proteomes" id="UP000270296">
    <property type="component" value="Unassembled WGS sequence"/>
</dbReference>
<feature type="domain" description="RRM" evidence="3">
    <location>
        <begin position="10"/>
        <end position="87"/>
    </location>
</feature>
<feature type="domain" description="RRM" evidence="3">
    <location>
        <begin position="618"/>
        <end position="697"/>
    </location>
</feature>
<name>A0A183IRT1_9BILA</name>
<proteinExistence type="predicted"/>
<dbReference type="InterPro" id="IPR034423">
    <property type="entry name" value="RBM19_RRM5"/>
</dbReference>
<dbReference type="Pfam" id="PF00076">
    <property type="entry name" value="RRM_1"/>
    <property type="match status" value="5"/>
</dbReference>
<keyword evidence="1 2" id="KW-0694">RNA-binding</keyword>
<dbReference type="GO" id="GO:0003723">
    <property type="term" value="F:RNA binding"/>
    <property type="evidence" value="ECO:0007669"/>
    <property type="project" value="UniProtKB-UniRule"/>
</dbReference>
<evidence type="ECO:0000313" key="5">
    <source>
        <dbReference type="Proteomes" id="UP000270296"/>
    </source>
</evidence>
<reference evidence="4 5" key="2">
    <citation type="submission" date="2018-11" db="EMBL/GenBank/DDBJ databases">
        <authorList>
            <consortium name="Pathogen Informatics"/>
        </authorList>
    </citation>
    <scope>NUCLEOTIDE SEQUENCE [LARGE SCALE GENOMIC DNA]</scope>
</reference>
<dbReference type="Gene3D" id="3.30.70.330">
    <property type="match status" value="5"/>
</dbReference>
<dbReference type="SUPFAM" id="SSF54928">
    <property type="entry name" value="RNA-binding domain, RBD"/>
    <property type="match status" value="4"/>
</dbReference>
<dbReference type="AlphaFoldDB" id="A0A183IRT1"/>
<evidence type="ECO:0000313" key="6">
    <source>
        <dbReference type="WBParaSite" id="SBAD_0000657301-mRNA-1"/>
    </source>
</evidence>